<dbReference type="EMBL" id="JABBFZ010000001">
    <property type="protein sequence ID" value="NML29630.1"/>
    <property type="molecule type" value="Genomic_DNA"/>
</dbReference>
<dbReference type="Proteomes" id="UP000583127">
    <property type="component" value="Unassembled WGS sequence"/>
</dbReference>
<dbReference type="Pfam" id="PF25857">
    <property type="entry name" value="DUF7957"/>
    <property type="match status" value="1"/>
</dbReference>
<evidence type="ECO:0000313" key="1">
    <source>
        <dbReference type="EMBL" id="NML29630.1"/>
    </source>
</evidence>
<protein>
    <submittedName>
        <fullName evidence="1">Uncharacterized protein</fullName>
    </submittedName>
</protein>
<sequence length="120" mass="12970">MSIIFSSVPSGVVVSQSKDGSYSWLGQYDGMSIKKAIPMGEGTCCVLLIDPDASNRSAFENLLCIDVNGRPTWIAELPTSPDVFLDVSLGSEGLIAHTWSGMQILLDTKSGIELDRKFNK</sequence>
<dbReference type="AlphaFoldDB" id="A0A7X9X1D0"/>
<dbReference type="InterPro" id="IPR058263">
    <property type="entry name" value="DUF7957"/>
</dbReference>
<gene>
    <name evidence="1" type="ORF">HHL14_02125</name>
</gene>
<reference evidence="1 2" key="1">
    <citation type="submission" date="2020-04" db="EMBL/GenBank/DDBJ databases">
        <title>Paraburkholderia sp. G-4-1-8 isolated from soil.</title>
        <authorList>
            <person name="Dahal R.H."/>
        </authorList>
    </citation>
    <scope>NUCLEOTIDE SEQUENCE [LARGE SCALE GENOMIC DNA]</scope>
    <source>
        <strain evidence="1 2">G-4-1-8</strain>
    </source>
</reference>
<name>A0A7X9X1D0_9BURK</name>
<dbReference type="RefSeq" id="WP_169495921.1">
    <property type="nucleotide sequence ID" value="NZ_JABBFZ010000001.1"/>
</dbReference>
<evidence type="ECO:0000313" key="2">
    <source>
        <dbReference type="Proteomes" id="UP000583127"/>
    </source>
</evidence>
<proteinExistence type="predicted"/>
<accession>A0A7X9X1D0</accession>
<organism evidence="1 2">
    <name type="scientific">Paraburkholderia antibiotica</name>
    <dbReference type="NCBI Taxonomy" id="2728839"/>
    <lineage>
        <taxon>Bacteria</taxon>
        <taxon>Pseudomonadati</taxon>
        <taxon>Pseudomonadota</taxon>
        <taxon>Betaproteobacteria</taxon>
        <taxon>Burkholderiales</taxon>
        <taxon>Burkholderiaceae</taxon>
        <taxon>Paraburkholderia</taxon>
    </lineage>
</organism>
<comment type="caution">
    <text evidence="1">The sequence shown here is derived from an EMBL/GenBank/DDBJ whole genome shotgun (WGS) entry which is preliminary data.</text>
</comment>
<keyword evidence="2" id="KW-1185">Reference proteome</keyword>